<reference evidence="3" key="1">
    <citation type="journal article" date="2019" name="Int. J. Syst. Evol. Microbiol.">
        <title>The Global Catalogue of Microorganisms (GCM) 10K type strain sequencing project: providing services to taxonomists for standard genome sequencing and annotation.</title>
        <authorList>
            <consortium name="The Broad Institute Genomics Platform"/>
            <consortium name="The Broad Institute Genome Sequencing Center for Infectious Disease"/>
            <person name="Wu L."/>
            <person name="Ma J."/>
        </authorList>
    </citation>
    <scope>NUCLEOTIDE SEQUENCE [LARGE SCALE GENOMIC DNA]</scope>
    <source>
        <strain evidence="3">JCM 4602</strain>
    </source>
</reference>
<organism evidence="2 3">
    <name type="scientific">Streptomyces rubiginosohelvolus</name>
    <dbReference type="NCBI Taxonomy" id="67362"/>
    <lineage>
        <taxon>Bacteria</taxon>
        <taxon>Bacillati</taxon>
        <taxon>Actinomycetota</taxon>
        <taxon>Actinomycetes</taxon>
        <taxon>Kitasatosporales</taxon>
        <taxon>Streptomycetaceae</taxon>
        <taxon>Streptomyces</taxon>
    </lineage>
</organism>
<name>A0ABQ3BPE6_9ACTN</name>
<dbReference type="EMBL" id="BMUW01000004">
    <property type="protein sequence ID" value="GGZ53473.1"/>
    <property type="molecule type" value="Genomic_DNA"/>
</dbReference>
<feature type="signal peptide" evidence="1">
    <location>
        <begin position="1"/>
        <end position="26"/>
    </location>
</feature>
<gene>
    <name evidence="2" type="ORF">GCM10010328_30360</name>
</gene>
<protein>
    <recommendedName>
        <fullName evidence="4">Lipoprotein</fullName>
    </recommendedName>
</protein>
<evidence type="ECO:0000313" key="3">
    <source>
        <dbReference type="Proteomes" id="UP000624183"/>
    </source>
</evidence>
<comment type="caution">
    <text evidence="2">The sequence shown here is derived from an EMBL/GenBank/DDBJ whole genome shotgun (WGS) entry which is preliminary data.</text>
</comment>
<sequence>MRFRGGAAGLTAVVLVALAGCGTRVADDPGDAADAGSVAANARDTSAELQGRWWTWAASEPEATNPVADTDGSMCGRHQPRDVWFLAGTFGGQVKRDCRVPHGRPIVVPVINSYGDRQSCAAFMREAQGTVVLDGEPVEPEAHEGDDIVVEGAPGNAVTGEEGIFIATGCGLWVQVPPLEPGAHSLVIRGRSGDFSIGVDYALTVAAS</sequence>
<proteinExistence type="predicted"/>
<feature type="chain" id="PRO_5045787085" description="Lipoprotein" evidence="1">
    <location>
        <begin position="27"/>
        <end position="208"/>
    </location>
</feature>
<keyword evidence="3" id="KW-1185">Reference proteome</keyword>
<accession>A0ABQ3BPE6</accession>
<keyword evidence="1" id="KW-0732">Signal</keyword>
<evidence type="ECO:0008006" key="4">
    <source>
        <dbReference type="Google" id="ProtNLM"/>
    </source>
</evidence>
<evidence type="ECO:0000256" key="1">
    <source>
        <dbReference type="SAM" id="SignalP"/>
    </source>
</evidence>
<dbReference type="PROSITE" id="PS51257">
    <property type="entry name" value="PROKAR_LIPOPROTEIN"/>
    <property type="match status" value="1"/>
</dbReference>
<dbReference type="Proteomes" id="UP000624183">
    <property type="component" value="Unassembled WGS sequence"/>
</dbReference>
<evidence type="ECO:0000313" key="2">
    <source>
        <dbReference type="EMBL" id="GGZ53473.1"/>
    </source>
</evidence>